<dbReference type="InterPro" id="IPR018704">
    <property type="entry name" value="SecYEG/CpoB_TPR"/>
</dbReference>
<keyword evidence="1" id="KW-1133">Transmembrane helix</keyword>
<dbReference type="EMBL" id="CP146609">
    <property type="protein sequence ID" value="WWX24234.1"/>
    <property type="molecule type" value="Genomic_DNA"/>
</dbReference>
<evidence type="ECO:0000313" key="4">
    <source>
        <dbReference type="Proteomes" id="UP001385389"/>
    </source>
</evidence>
<dbReference type="InterPro" id="IPR011990">
    <property type="entry name" value="TPR-like_helical_dom_sf"/>
</dbReference>
<reference evidence="3 4" key="1">
    <citation type="submission" date="2024-03" db="EMBL/GenBank/DDBJ databases">
        <title>Phenotype and Genome Characterization of a Sulfate-Reducing Bacterium Pseudodesulfovibrio sp. strain 5S69, isolated from Petroleum Reservoir in Tatarstan (Russia).</title>
        <authorList>
            <person name="Bidzhieva S.K."/>
            <person name="Kadnikov V."/>
            <person name="Tourova T.P."/>
            <person name="Samigullina S.R."/>
            <person name="Sokolova D.S."/>
            <person name="Poltaraus A.B."/>
            <person name="Avtukh A.N."/>
            <person name="Tereshina V.M."/>
            <person name="Mardanov A.V."/>
            <person name="Nazina T.N."/>
        </authorList>
    </citation>
    <scope>NUCLEOTIDE SEQUENCE [LARGE SCALE GENOMIC DNA]</scope>
    <source>
        <strain evidence="3 4">5S69</strain>
    </source>
</reference>
<evidence type="ECO:0000256" key="1">
    <source>
        <dbReference type="SAM" id="Phobius"/>
    </source>
</evidence>
<dbReference type="SUPFAM" id="SSF48452">
    <property type="entry name" value="TPR-like"/>
    <property type="match status" value="1"/>
</dbReference>
<sequence>MAATNPVQPDVLTDIESHTPESLHPILEAAFTYRKQLITVVCIILAVTVAYAGYRAYSARAEANAQARLGEIMVSSTGADRLTKLDAMLGDVTASVRPAVTLEAAQTAMDLGDYTKAEGYWESLVGMTEGEMQFVARLGRAKAMAMSGKGADALKEMKELAGLASAAYTVPVYRQLALAAEAAGDKAEALTAYKKLDGEDIGDKPYIEYKISQLENN</sequence>
<accession>A0ABZ2IZX0</accession>
<feature type="transmembrane region" description="Helical" evidence="1">
    <location>
        <begin position="37"/>
        <end position="54"/>
    </location>
</feature>
<dbReference type="Proteomes" id="UP001385389">
    <property type="component" value="Chromosome"/>
</dbReference>
<dbReference type="Pfam" id="PF09976">
    <property type="entry name" value="TPR_21"/>
    <property type="match status" value="1"/>
</dbReference>
<evidence type="ECO:0000259" key="2">
    <source>
        <dbReference type="Pfam" id="PF09976"/>
    </source>
</evidence>
<feature type="domain" description="Ancillary SecYEG translocon subunit/Cell division coordinator CpoB TPR" evidence="2">
    <location>
        <begin position="33"/>
        <end position="215"/>
    </location>
</feature>
<keyword evidence="1" id="KW-0812">Transmembrane</keyword>
<keyword evidence="1" id="KW-0472">Membrane</keyword>
<name>A0ABZ2IZX0_9BACT</name>
<dbReference type="RefSeq" id="WP_338669925.1">
    <property type="nucleotide sequence ID" value="NZ_CP146609.1"/>
</dbReference>
<keyword evidence="4" id="KW-1185">Reference proteome</keyword>
<dbReference type="Gene3D" id="1.25.40.10">
    <property type="entry name" value="Tetratricopeptide repeat domain"/>
    <property type="match status" value="1"/>
</dbReference>
<gene>
    <name evidence="3" type="ORF">V8V93_08480</name>
</gene>
<organism evidence="3 4">
    <name type="scientific">Pseudodesulfovibrio methanolicus</name>
    <dbReference type="NCBI Taxonomy" id="3126690"/>
    <lineage>
        <taxon>Bacteria</taxon>
        <taxon>Pseudomonadati</taxon>
        <taxon>Thermodesulfobacteriota</taxon>
        <taxon>Desulfovibrionia</taxon>
        <taxon>Desulfovibrionales</taxon>
        <taxon>Desulfovibrionaceae</taxon>
    </lineage>
</organism>
<evidence type="ECO:0000313" key="3">
    <source>
        <dbReference type="EMBL" id="WWX24234.1"/>
    </source>
</evidence>
<protein>
    <submittedName>
        <fullName evidence="3">Tetratricopeptide repeat protein</fullName>
    </submittedName>
</protein>
<proteinExistence type="predicted"/>